<dbReference type="Pfam" id="PF22544">
    <property type="entry name" value="HYDIN_VesB_CFA65-like_Ig"/>
    <property type="match status" value="1"/>
</dbReference>
<evidence type="ECO:0000256" key="2">
    <source>
        <dbReference type="ARBA" id="ARBA00004496"/>
    </source>
</evidence>
<evidence type="ECO:0000256" key="5">
    <source>
        <dbReference type="ARBA" id="ARBA00023273"/>
    </source>
</evidence>
<evidence type="ECO:0000259" key="6">
    <source>
        <dbReference type="Pfam" id="PF22544"/>
    </source>
</evidence>
<evidence type="ECO:0000256" key="1">
    <source>
        <dbReference type="ARBA" id="ARBA00004138"/>
    </source>
</evidence>
<protein>
    <submittedName>
        <fullName evidence="7">HYDIN protein</fullName>
    </submittedName>
</protein>
<keyword evidence="3" id="KW-0963">Cytoplasm</keyword>
<evidence type="ECO:0000313" key="8">
    <source>
        <dbReference type="Proteomes" id="UP000575029"/>
    </source>
</evidence>
<gene>
    <name evidence="7" type="primary">Hydin_0</name>
    <name evidence="7" type="ORF">GRAPIC_R11447</name>
</gene>
<dbReference type="GO" id="GO:1904158">
    <property type="term" value="P:axonemal central apparatus assembly"/>
    <property type="evidence" value="ECO:0007669"/>
    <property type="project" value="TreeGrafter"/>
</dbReference>
<evidence type="ECO:0000256" key="3">
    <source>
        <dbReference type="ARBA" id="ARBA00022490"/>
    </source>
</evidence>
<comment type="subcellular location">
    <subcellularLocation>
        <location evidence="1">Cell projection</location>
        <location evidence="1">Cilium</location>
    </subcellularLocation>
    <subcellularLocation>
        <location evidence="2">Cytoplasm</location>
    </subcellularLocation>
</comment>
<dbReference type="GO" id="GO:0005930">
    <property type="term" value="C:axoneme"/>
    <property type="evidence" value="ECO:0007669"/>
    <property type="project" value="TreeGrafter"/>
</dbReference>
<dbReference type="GO" id="GO:0003341">
    <property type="term" value="P:cilium movement"/>
    <property type="evidence" value="ECO:0007669"/>
    <property type="project" value="TreeGrafter"/>
</dbReference>
<feature type="non-terminal residue" evidence="7">
    <location>
        <position position="297"/>
    </location>
</feature>
<accession>A0A7K6E3P7</accession>
<evidence type="ECO:0000256" key="4">
    <source>
        <dbReference type="ARBA" id="ARBA00023069"/>
    </source>
</evidence>
<dbReference type="InterPro" id="IPR013783">
    <property type="entry name" value="Ig-like_fold"/>
</dbReference>
<dbReference type="Gene3D" id="2.60.40.10">
    <property type="entry name" value="Immunoglobulins"/>
    <property type="match status" value="2"/>
</dbReference>
<dbReference type="PANTHER" id="PTHR23053">
    <property type="entry name" value="DLEC1 DELETED IN LUNG AND ESOPHAGEAL CANCER 1"/>
    <property type="match status" value="1"/>
</dbReference>
<dbReference type="InterPro" id="IPR053879">
    <property type="entry name" value="HYDIN_VesB_CFA65-like_Ig"/>
</dbReference>
<keyword evidence="5" id="KW-0966">Cell projection</keyword>
<feature type="non-terminal residue" evidence="7">
    <location>
        <position position="1"/>
    </location>
</feature>
<dbReference type="Proteomes" id="UP000575029">
    <property type="component" value="Unassembled WGS sequence"/>
</dbReference>
<keyword evidence="4" id="KW-0969">Cilium</keyword>
<sequence>LINRGLIEAPFTFVHLETQMGPCFKSEPEQGVIPPGETQTVQVFCDATVVGHLEEDLQFNVAGCPIPVIIKVEGDVCPPDIEFSGDNLDFCDVSFGFPKTLSIRLTNKSPGYFKFRLRVTGDGRGHAVSSYELITNDADPAWRKGVQCVVEPQEFTMNPSEAFMHPFGYRDIQVTLCSNTIMEYYRQLVVDVERVGEAVASVTVTARCLVAKLEVYPNILWYEDICYLNEPYEKKFLIMNNTHLYGCYGLIPQKRKEGTPVFYSSRKPCGVVEPFSIAELPITLESQRVGKQSTRVM</sequence>
<dbReference type="EMBL" id="VZRM01002272">
    <property type="protein sequence ID" value="NWV33686.1"/>
    <property type="molecule type" value="Genomic_DNA"/>
</dbReference>
<evidence type="ECO:0000313" key="7">
    <source>
        <dbReference type="EMBL" id="NWV33686.1"/>
    </source>
</evidence>
<comment type="caution">
    <text evidence="7">The sequence shown here is derived from an EMBL/GenBank/DDBJ whole genome shotgun (WGS) entry which is preliminary data.</text>
</comment>
<dbReference type="AlphaFoldDB" id="A0A7K6E3P7"/>
<keyword evidence="8" id="KW-1185">Reference proteome</keyword>
<organism evidence="7 8">
    <name type="scientific">Grantiella picta</name>
    <dbReference type="NCBI Taxonomy" id="266360"/>
    <lineage>
        <taxon>Eukaryota</taxon>
        <taxon>Metazoa</taxon>
        <taxon>Chordata</taxon>
        <taxon>Craniata</taxon>
        <taxon>Vertebrata</taxon>
        <taxon>Euteleostomi</taxon>
        <taxon>Archelosauria</taxon>
        <taxon>Archosauria</taxon>
        <taxon>Dinosauria</taxon>
        <taxon>Saurischia</taxon>
        <taxon>Theropoda</taxon>
        <taxon>Coelurosauria</taxon>
        <taxon>Aves</taxon>
        <taxon>Neognathae</taxon>
        <taxon>Neoaves</taxon>
        <taxon>Telluraves</taxon>
        <taxon>Australaves</taxon>
        <taxon>Passeriformes</taxon>
        <taxon>Meliphagoidea</taxon>
        <taxon>Meliphagidae</taxon>
        <taxon>Grantiella</taxon>
    </lineage>
</organism>
<name>A0A7K6E3P7_9PASS</name>
<proteinExistence type="predicted"/>
<dbReference type="InterPro" id="IPR033305">
    <property type="entry name" value="Hydin-like"/>
</dbReference>
<reference evidence="7 8" key="1">
    <citation type="submission" date="2019-09" db="EMBL/GenBank/DDBJ databases">
        <title>Bird 10,000 Genomes (B10K) Project - Family phase.</title>
        <authorList>
            <person name="Zhang G."/>
        </authorList>
    </citation>
    <scope>NUCLEOTIDE SEQUENCE [LARGE SCALE GENOMIC DNA]</scope>
    <source>
        <strain evidence="7">B10K-DU-029-50</strain>
        <tissue evidence="7">Heart</tissue>
    </source>
</reference>
<feature type="domain" description="HYDIN/VesB/CFA65-like Ig-like" evidence="6">
    <location>
        <begin position="2"/>
        <end position="75"/>
    </location>
</feature>
<dbReference type="PANTHER" id="PTHR23053:SF0">
    <property type="entry name" value="HYDROCEPHALUS-INDUCING PROTEIN HOMOLOG"/>
    <property type="match status" value="1"/>
</dbReference>